<dbReference type="EMBL" id="JAWJWF010000048">
    <property type="protein sequence ID" value="KAK6620347.1"/>
    <property type="molecule type" value="Genomic_DNA"/>
</dbReference>
<dbReference type="Proteomes" id="UP001359485">
    <property type="component" value="Unassembled WGS sequence"/>
</dbReference>
<dbReference type="Gene3D" id="1.10.287.3810">
    <property type="match status" value="1"/>
</dbReference>
<dbReference type="SUPFAM" id="SSF140959">
    <property type="entry name" value="Indolic compounds 2,3-dioxygenase-like"/>
    <property type="match status" value="1"/>
</dbReference>
<evidence type="ECO:0000313" key="3">
    <source>
        <dbReference type="Proteomes" id="UP001359485"/>
    </source>
</evidence>
<reference evidence="2 3" key="1">
    <citation type="submission" date="2023-09" db="EMBL/GenBank/DDBJ databases">
        <title>Genomes of two closely related lineages of the louse Polyplax serrata with different host specificities.</title>
        <authorList>
            <person name="Martinu J."/>
            <person name="Tarabai H."/>
            <person name="Stefka J."/>
            <person name="Hypsa V."/>
        </authorList>
    </citation>
    <scope>NUCLEOTIDE SEQUENCE [LARGE SCALE GENOMIC DNA]</scope>
    <source>
        <strain evidence="2">98ZLc_SE</strain>
    </source>
</reference>
<keyword evidence="3" id="KW-1185">Reference proteome</keyword>
<dbReference type="Pfam" id="PF03301">
    <property type="entry name" value="Trp_dioxygenase"/>
    <property type="match status" value="1"/>
</dbReference>
<proteinExistence type="predicted"/>
<keyword evidence="1" id="KW-0175">Coiled coil</keyword>
<gene>
    <name evidence="2" type="ORF">RUM44_006748</name>
</gene>
<dbReference type="InterPro" id="IPR004981">
    <property type="entry name" value="Trp_2_3_dOase"/>
</dbReference>
<sequence>MLKGRRDHRMRFSQRYSCVFERDPEALAAIRRSETEPSLAKLVEGWLERTPGLEEDGFNFWEKYKEAFDRLIKNQLKAAERSANEEEKKSIRLEVERKKEVFASIFDKQMHDAFVSKGDRRFSHKALQGAIMITFYRDEPRFSQPHLLLSCLMDIDSLITKWRCELFSYT</sequence>
<dbReference type="PANTHER" id="PTHR10138">
    <property type="entry name" value="TRYPTOPHAN 2,3-DIOXYGENASE"/>
    <property type="match status" value="1"/>
</dbReference>
<dbReference type="InterPro" id="IPR037217">
    <property type="entry name" value="Trp/Indoleamine_2_3_dOase-like"/>
</dbReference>
<organism evidence="2 3">
    <name type="scientific">Polyplax serrata</name>
    <name type="common">Common mouse louse</name>
    <dbReference type="NCBI Taxonomy" id="468196"/>
    <lineage>
        <taxon>Eukaryota</taxon>
        <taxon>Metazoa</taxon>
        <taxon>Ecdysozoa</taxon>
        <taxon>Arthropoda</taxon>
        <taxon>Hexapoda</taxon>
        <taxon>Insecta</taxon>
        <taxon>Pterygota</taxon>
        <taxon>Neoptera</taxon>
        <taxon>Paraneoptera</taxon>
        <taxon>Psocodea</taxon>
        <taxon>Troctomorpha</taxon>
        <taxon>Phthiraptera</taxon>
        <taxon>Anoplura</taxon>
        <taxon>Polyplacidae</taxon>
        <taxon>Polyplax</taxon>
    </lineage>
</organism>
<accession>A0ABR1AJ67</accession>
<dbReference type="PANTHER" id="PTHR10138:SF0">
    <property type="entry name" value="TRYPTOPHAN 2,3-DIOXYGENASE"/>
    <property type="match status" value="1"/>
</dbReference>
<comment type="caution">
    <text evidence="2">The sequence shown here is derived from an EMBL/GenBank/DDBJ whole genome shotgun (WGS) entry which is preliminary data.</text>
</comment>
<dbReference type="Gene3D" id="1.20.58.480">
    <property type="match status" value="1"/>
</dbReference>
<evidence type="ECO:0000256" key="1">
    <source>
        <dbReference type="SAM" id="Coils"/>
    </source>
</evidence>
<protein>
    <submittedName>
        <fullName evidence="2">Uncharacterized protein</fullName>
    </submittedName>
</protein>
<feature type="coiled-coil region" evidence="1">
    <location>
        <begin position="69"/>
        <end position="96"/>
    </location>
</feature>
<name>A0ABR1AJ67_POLSC</name>
<evidence type="ECO:0000313" key="2">
    <source>
        <dbReference type="EMBL" id="KAK6620347.1"/>
    </source>
</evidence>